<keyword evidence="3" id="KW-1185">Reference proteome</keyword>
<protein>
    <submittedName>
        <fullName evidence="2">Uncharacterized protein</fullName>
    </submittedName>
</protein>
<sequence length="156" mass="17295">MMMNLFSCLLTVVIVYHLFKRSINPMRTTEIERNNKSKIDKSANRVALYILLVSALIGVVPGCLNGVGTIVSFPLLAEVSFFVGTCATLSGLSHAFIFAMAHREIKHAILTKIFRQREFVQATTRVDPSTIAVGVITTRKQTGVRVKRPNSNTTEK</sequence>
<comment type="caution">
    <text evidence="2">The sequence shown here is derived from an EMBL/GenBank/DDBJ whole genome shotgun (WGS) entry which is preliminary data.</text>
</comment>
<dbReference type="EMBL" id="JOJR01001152">
    <property type="protein sequence ID" value="RCN32127.1"/>
    <property type="molecule type" value="Genomic_DNA"/>
</dbReference>
<keyword evidence="1" id="KW-0472">Membrane</keyword>
<feature type="transmembrane region" description="Helical" evidence="1">
    <location>
        <begin position="45"/>
        <end position="67"/>
    </location>
</feature>
<reference evidence="2 3" key="1">
    <citation type="submission" date="2014-10" db="EMBL/GenBank/DDBJ databases">
        <title>Draft genome of the hookworm Ancylostoma caninum.</title>
        <authorList>
            <person name="Mitreva M."/>
        </authorList>
    </citation>
    <scope>NUCLEOTIDE SEQUENCE [LARGE SCALE GENOMIC DNA]</scope>
    <source>
        <strain evidence="2 3">Baltimore</strain>
    </source>
</reference>
<evidence type="ECO:0000313" key="2">
    <source>
        <dbReference type="EMBL" id="RCN32127.1"/>
    </source>
</evidence>
<evidence type="ECO:0000256" key="1">
    <source>
        <dbReference type="SAM" id="Phobius"/>
    </source>
</evidence>
<dbReference type="InterPro" id="IPR052322">
    <property type="entry name" value="Mito_rRNA_Mtase_NSUN4"/>
</dbReference>
<evidence type="ECO:0000313" key="3">
    <source>
        <dbReference type="Proteomes" id="UP000252519"/>
    </source>
</evidence>
<keyword evidence="1" id="KW-0812">Transmembrane</keyword>
<dbReference type="Proteomes" id="UP000252519">
    <property type="component" value="Unassembled WGS sequence"/>
</dbReference>
<dbReference type="AlphaFoldDB" id="A0A368FPK5"/>
<dbReference type="PANTHER" id="PTHR46955">
    <property type="entry name" value="PROTEIN CBG01349-RELATED"/>
    <property type="match status" value="1"/>
</dbReference>
<name>A0A368FPK5_ANCCA</name>
<proteinExistence type="predicted"/>
<accession>A0A368FPK5</accession>
<keyword evidence="1" id="KW-1133">Transmembrane helix</keyword>
<gene>
    <name evidence="2" type="ORF">ANCCAN_22078</name>
</gene>
<dbReference type="OrthoDB" id="5838358at2759"/>
<dbReference type="PANTHER" id="PTHR46955:SF3">
    <property type="entry name" value="G_PROTEIN_RECEP_F1_2 DOMAIN-CONTAINING PROTEIN"/>
    <property type="match status" value="1"/>
</dbReference>
<organism evidence="2 3">
    <name type="scientific">Ancylostoma caninum</name>
    <name type="common">Dog hookworm</name>
    <dbReference type="NCBI Taxonomy" id="29170"/>
    <lineage>
        <taxon>Eukaryota</taxon>
        <taxon>Metazoa</taxon>
        <taxon>Ecdysozoa</taxon>
        <taxon>Nematoda</taxon>
        <taxon>Chromadorea</taxon>
        <taxon>Rhabditida</taxon>
        <taxon>Rhabditina</taxon>
        <taxon>Rhabditomorpha</taxon>
        <taxon>Strongyloidea</taxon>
        <taxon>Ancylostomatidae</taxon>
        <taxon>Ancylostomatinae</taxon>
        <taxon>Ancylostoma</taxon>
    </lineage>
</organism>
<feature type="transmembrane region" description="Helical" evidence="1">
    <location>
        <begin position="79"/>
        <end position="101"/>
    </location>
</feature>